<evidence type="ECO:0000256" key="1">
    <source>
        <dbReference type="ARBA" id="ARBA00023015"/>
    </source>
</evidence>
<dbReference type="GO" id="GO:0043565">
    <property type="term" value="F:sequence-specific DNA binding"/>
    <property type="evidence" value="ECO:0007669"/>
    <property type="project" value="InterPro"/>
</dbReference>
<dbReference type="SUPFAM" id="SSF51215">
    <property type="entry name" value="Regulatory protein AraC"/>
    <property type="match status" value="1"/>
</dbReference>
<dbReference type="AlphaFoldDB" id="A0A0K1PBN8"/>
<dbReference type="Gene3D" id="1.10.10.60">
    <property type="entry name" value="Homeodomain-like"/>
    <property type="match status" value="1"/>
</dbReference>
<dbReference type="InterPro" id="IPR003313">
    <property type="entry name" value="AraC-bd"/>
</dbReference>
<proteinExistence type="predicted"/>
<dbReference type="InterPro" id="IPR018060">
    <property type="entry name" value="HTH_AraC"/>
</dbReference>
<dbReference type="PANTHER" id="PTHR46796">
    <property type="entry name" value="HTH-TYPE TRANSCRIPTIONAL ACTIVATOR RHAS-RELATED"/>
    <property type="match status" value="1"/>
</dbReference>
<dbReference type="Proteomes" id="UP000055590">
    <property type="component" value="Chromosome"/>
</dbReference>
<reference evidence="6 7" key="1">
    <citation type="submission" date="2015-08" db="EMBL/GenBank/DDBJ databases">
        <authorList>
            <person name="Babu N.S."/>
            <person name="Beckwith C.J."/>
            <person name="Beseler K.G."/>
            <person name="Brison A."/>
            <person name="Carone J.V."/>
            <person name="Caskin T.P."/>
            <person name="Diamond M."/>
            <person name="Durham M.E."/>
            <person name="Foxe J.M."/>
            <person name="Go M."/>
            <person name="Henderson B.A."/>
            <person name="Jones I.B."/>
            <person name="McGettigan J.A."/>
            <person name="Micheletti S.J."/>
            <person name="Nasrallah M.E."/>
            <person name="Ortiz D."/>
            <person name="Piller C.R."/>
            <person name="Privatt S.R."/>
            <person name="Schneider S.L."/>
            <person name="Sharp S."/>
            <person name="Smith T.C."/>
            <person name="Stanton J.D."/>
            <person name="Ullery H.E."/>
            <person name="Wilson R.J."/>
            <person name="Serrano M.G."/>
            <person name="Buck G."/>
            <person name="Lee V."/>
            <person name="Wang Y."/>
            <person name="Carvalho R."/>
            <person name="Voegtly L."/>
            <person name="Shi R."/>
            <person name="Duckworth R."/>
            <person name="Johnson A."/>
            <person name="Loviza R."/>
            <person name="Walstead R."/>
            <person name="Shah Z."/>
            <person name="Kiflezghi M."/>
            <person name="Wade K."/>
            <person name="Ball S.L."/>
            <person name="Bradley K.W."/>
            <person name="Asai D.J."/>
            <person name="Bowman C.A."/>
            <person name="Russell D.A."/>
            <person name="Pope W.H."/>
            <person name="Jacobs-Sera D."/>
            <person name="Hendrix R.W."/>
            <person name="Hatfull G.F."/>
        </authorList>
    </citation>
    <scope>NUCLEOTIDE SEQUENCE [LARGE SCALE GENOMIC DNA]</scope>
    <source>
        <strain evidence="6 7">DSM 27710</strain>
    </source>
</reference>
<dbReference type="PROSITE" id="PS00041">
    <property type="entry name" value="HTH_ARAC_FAMILY_1"/>
    <property type="match status" value="1"/>
</dbReference>
<dbReference type="EMBL" id="CP012332">
    <property type="protein sequence ID" value="AKU90940.1"/>
    <property type="molecule type" value="Genomic_DNA"/>
</dbReference>
<dbReference type="KEGG" id="vin:AKJ08_1327"/>
<evidence type="ECO:0000256" key="3">
    <source>
        <dbReference type="ARBA" id="ARBA00023159"/>
    </source>
</evidence>
<dbReference type="STRING" id="1391653.AKJ08_1327"/>
<keyword evidence="4" id="KW-0804">Transcription</keyword>
<protein>
    <submittedName>
        <fullName evidence="6">DNA-binding response regulator, AraC family</fullName>
    </submittedName>
</protein>
<dbReference type="PANTHER" id="PTHR46796:SF6">
    <property type="entry name" value="ARAC SUBFAMILY"/>
    <property type="match status" value="1"/>
</dbReference>
<dbReference type="InterPro" id="IPR050204">
    <property type="entry name" value="AraC_XylS_family_regulators"/>
</dbReference>
<keyword evidence="7" id="KW-1185">Reference proteome</keyword>
<evidence type="ECO:0000313" key="7">
    <source>
        <dbReference type="Proteomes" id="UP000055590"/>
    </source>
</evidence>
<gene>
    <name evidence="6" type="ORF">AKJ08_1327</name>
</gene>
<dbReference type="SUPFAM" id="SSF46689">
    <property type="entry name" value="Homeodomain-like"/>
    <property type="match status" value="1"/>
</dbReference>
<dbReference type="Pfam" id="PF02311">
    <property type="entry name" value="AraC_binding"/>
    <property type="match status" value="1"/>
</dbReference>
<dbReference type="InterPro" id="IPR037923">
    <property type="entry name" value="HTH-like"/>
</dbReference>
<evidence type="ECO:0000313" key="6">
    <source>
        <dbReference type="EMBL" id="AKU90940.1"/>
    </source>
</evidence>
<evidence type="ECO:0000256" key="4">
    <source>
        <dbReference type="ARBA" id="ARBA00023163"/>
    </source>
</evidence>
<dbReference type="InterPro" id="IPR014710">
    <property type="entry name" value="RmlC-like_jellyroll"/>
</dbReference>
<dbReference type="PROSITE" id="PS01124">
    <property type="entry name" value="HTH_ARAC_FAMILY_2"/>
    <property type="match status" value="1"/>
</dbReference>
<dbReference type="SMART" id="SM00342">
    <property type="entry name" value="HTH_ARAC"/>
    <property type="match status" value="1"/>
</dbReference>
<dbReference type="GO" id="GO:0003700">
    <property type="term" value="F:DNA-binding transcription factor activity"/>
    <property type="evidence" value="ECO:0007669"/>
    <property type="project" value="InterPro"/>
</dbReference>
<feature type="domain" description="HTH araC/xylS-type" evidence="5">
    <location>
        <begin position="139"/>
        <end position="237"/>
    </location>
</feature>
<dbReference type="Gene3D" id="2.60.120.10">
    <property type="entry name" value="Jelly Rolls"/>
    <property type="match status" value="1"/>
</dbReference>
<organism evidence="6 7">
    <name type="scientific">Vulgatibacter incomptus</name>
    <dbReference type="NCBI Taxonomy" id="1391653"/>
    <lineage>
        <taxon>Bacteria</taxon>
        <taxon>Pseudomonadati</taxon>
        <taxon>Myxococcota</taxon>
        <taxon>Myxococcia</taxon>
        <taxon>Myxococcales</taxon>
        <taxon>Cystobacterineae</taxon>
        <taxon>Vulgatibacteraceae</taxon>
        <taxon>Vulgatibacter</taxon>
    </lineage>
</organism>
<dbReference type="Pfam" id="PF12833">
    <property type="entry name" value="HTH_18"/>
    <property type="match status" value="1"/>
</dbReference>
<name>A0A0K1PBN8_9BACT</name>
<accession>A0A0K1PBN8</accession>
<dbReference type="InterPro" id="IPR018062">
    <property type="entry name" value="HTH_AraC-typ_CS"/>
</dbReference>
<keyword evidence="2 6" id="KW-0238">DNA-binding</keyword>
<keyword evidence="3" id="KW-0010">Activator</keyword>
<keyword evidence="1" id="KW-0805">Transcription regulation</keyword>
<evidence type="ECO:0000259" key="5">
    <source>
        <dbReference type="PROSITE" id="PS01124"/>
    </source>
</evidence>
<sequence length="247" mass="27188">MIVTCLAGHGRVEQQRTTWEVHEGEVFLVPAGEPHRWIESDRLERWEISVCVPCLVASEGALLLEPFERVRAGAAPIVRIAPARLPFLDALHREMAGMEGDRDAASALARRSLLNLILHDVQRAMHPQADTTLAAGVVVDALRFIERNCLQRISLREVAEAVGRSPAYVTTALSRATGLSAVEWITAGRMAEARRILLHSDEMIDVVAERVGYADSTHFIRVFQRTQGATPAAWRASTRRSGRGASA</sequence>
<evidence type="ECO:0000256" key="2">
    <source>
        <dbReference type="ARBA" id="ARBA00023125"/>
    </source>
</evidence>
<dbReference type="InterPro" id="IPR009057">
    <property type="entry name" value="Homeodomain-like_sf"/>
</dbReference>